<gene>
    <name evidence="2" type="ORF">KSP40_PGU007826</name>
</gene>
<feature type="compositionally biased region" description="Basic and acidic residues" evidence="1">
    <location>
        <begin position="70"/>
        <end position="83"/>
    </location>
</feature>
<dbReference type="Pfam" id="PF12609">
    <property type="entry name" value="DUF3774"/>
    <property type="match status" value="1"/>
</dbReference>
<comment type="caution">
    <text evidence="2">The sequence shown here is derived from an EMBL/GenBank/DDBJ whole genome shotgun (WGS) entry which is preliminary data.</text>
</comment>
<evidence type="ECO:0000313" key="3">
    <source>
        <dbReference type="Proteomes" id="UP001412067"/>
    </source>
</evidence>
<feature type="region of interest" description="Disordered" evidence="1">
    <location>
        <begin position="65"/>
        <end position="92"/>
    </location>
</feature>
<protein>
    <submittedName>
        <fullName evidence="2">Uncharacterized protein</fullName>
    </submittedName>
</protein>
<accession>A0ABR2MWF4</accession>
<dbReference type="Proteomes" id="UP001412067">
    <property type="component" value="Unassembled WGS sequence"/>
</dbReference>
<reference evidence="2 3" key="1">
    <citation type="journal article" date="2022" name="Nat. Plants">
        <title>Genomes of leafy and leafless Platanthera orchids illuminate the evolution of mycoheterotrophy.</title>
        <authorList>
            <person name="Li M.H."/>
            <person name="Liu K.W."/>
            <person name="Li Z."/>
            <person name="Lu H.C."/>
            <person name="Ye Q.L."/>
            <person name="Zhang D."/>
            <person name="Wang J.Y."/>
            <person name="Li Y.F."/>
            <person name="Zhong Z.M."/>
            <person name="Liu X."/>
            <person name="Yu X."/>
            <person name="Liu D.K."/>
            <person name="Tu X.D."/>
            <person name="Liu B."/>
            <person name="Hao Y."/>
            <person name="Liao X.Y."/>
            <person name="Jiang Y.T."/>
            <person name="Sun W.H."/>
            <person name="Chen J."/>
            <person name="Chen Y.Q."/>
            <person name="Ai Y."/>
            <person name="Zhai J.W."/>
            <person name="Wu S.S."/>
            <person name="Zhou Z."/>
            <person name="Hsiao Y.Y."/>
            <person name="Wu W.L."/>
            <person name="Chen Y.Y."/>
            <person name="Lin Y.F."/>
            <person name="Hsu J.L."/>
            <person name="Li C.Y."/>
            <person name="Wang Z.W."/>
            <person name="Zhao X."/>
            <person name="Zhong W.Y."/>
            <person name="Ma X.K."/>
            <person name="Ma L."/>
            <person name="Huang J."/>
            <person name="Chen G.Z."/>
            <person name="Huang M.Z."/>
            <person name="Huang L."/>
            <person name="Peng D.H."/>
            <person name="Luo Y.B."/>
            <person name="Zou S.Q."/>
            <person name="Chen S.P."/>
            <person name="Lan S."/>
            <person name="Tsai W.C."/>
            <person name="Van de Peer Y."/>
            <person name="Liu Z.J."/>
        </authorList>
    </citation>
    <scope>NUCLEOTIDE SEQUENCE [LARGE SCALE GENOMIC DNA]</scope>
    <source>
        <strain evidence="2">Lor288</strain>
    </source>
</reference>
<evidence type="ECO:0000313" key="2">
    <source>
        <dbReference type="EMBL" id="KAK8968431.1"/>
    </source>
</evidence>
<dbReference type="EMBL" id="JBBWWR010000004">
    <property type="protein sequence ID" value="KAK8968431.1"/>
    <property type="molecule type" value="Genomic_DNA"/>
</dbReference>
<evidence type="ECO:0000256" key="1">
    <source>
        <dbReference type="SAM" id="MobiDB-lite"/>
    </source>
</evidence>
<sequence>MSSAGRASSWIAAAGISAVEALKDQGGLCRWNYALRSLHNKAKKEMSSSSSRSSSVVAVINRGVSSKAEQANRAEESLRKADHQAVPSGISAPLSSVDNQLDRLQASSSAEMTRKMKRKKKEVIITEESIESSSSESREKSLMTLSCLTPLKLLDVQRRQLDHYVDDSIKELRKDLSTEIKSLRFEVNLLKANTVSFFMRVVPIVTYTESMLEKIMKTQNDIIENQNITTSNMEMVHNVQKNLMETHKTTLERRMDVCTQYLDDHMLEVKNHITKGALIIKIQCT</sequence>
<name>A0ABR2MWF4_9ASPA</name>
<keyword evidence="3" id="KW-1185">Reference proteome</keyword>
<dbReference type="InterPro" id="IPR022251">
    <property type="entry name" value="DUF3774_wound-induced"/>
</dbReference>
<organism evidence="2 3">
    <name type="scientific">Platanthera guangdongensis</name>
    <dbReference type="NCBI Taxonomy" id="2320717"/>
    <lineage>
        <taxon>Eukaryota</taxon>
        <taxon>Viridiplantae</taxon>
        <taxon>Streptophyta</taxon>
        <taxon>Embryophyta</taxon>
        <taxon>Tracheophyta</taxon>
        <taxon>Spermatophyta</taxon>
        <taxon>Magnoliopsida</taxon>
        <taxon>Liliopsida</taxon>
        <taxon>Asparagales</taxon>
        <taxon>Orchidaceae</taxon>
        <taxon>Orchidoideae</taxon>
        <taxon>Orchideae</taxon>
        <taxon>Orchidinae</taxon>
        <taxon>Platanthera</taxon>
    </lineage>
</organism>
<proteinExistence type="predicted"/>
<dbReference type="PANTHER" id="PTHR33090">
    <property type="entry name" value="DUF3774 DOMAIN PROTEIN-RELATED"/>
    <property type="match status" value="1"/>
</dbReference>